<evidence type="ECO:0000313" key="2">
    <source>
        <dbReference type="EMBL" id="ADB17606.1"/>
    </source>
</evidence>
<organism evidence="2 3">
    <name type="scientific">Pirellula staleyi (strain ATCC 27377 / DSM 6068 / ICPB 4128)</name>
    <name type="common">Pirella staleyi</name>
    <dbReference type="NCBI Taxonomy" id="530564"/>
    <lineage>
        <taxon>Bacteria</taxon>
        <taxon>Pseudomonadati</taxon>
        <taxon>Planctomycetota</taxon>
        <taxon>Planctomycetia</taxon>
        <taxon>Pirellulales</taxon>
        <taxon>Pirellulaceae</taxon>
        <taxon>Pirellula</taxon>
    </lineage>
</organism>
<feature type="region of interest" description="Disordered" evidence="1">
    <location>
        <begin position="157"/>
        <end position="216"/>
    </location>
</feature>
<dbReference type="AlphaFoldDB" id="D2R8R5"/>
<gene>
    <name evidence="2" type="ordered locus">Psta_2941</name>
</gene>
<accession>D2R8R5</accession>
<dbReference type="Proteomes" id="UP000001887">
    <property type="component" value="Chromosome"/>
</dbReference>
<feature type="compositionally biased region" description="Polar residues" evidence="1">
    <location>
        <begin position="55"/>
        <end position="71"/>
    </location>
</feature>
<feature type="region of interest" description="Disordered" evidence="1">
    <location>
        <begin position="34"/>
        <end position="71"/>
    </location>
</feature>
<keyword evidence="3" id="KW-1185">Reference proteome</keyword>
<proteinExistence type="predicted"/>
<dbReference type="EMBL" id="CP001848">
    <property type="protein sequence ID" value="ADB17606.1"/>
    <property type="molecule type" value="Genomic_DNA"/>
</dbReference>
<dbReference type="KEGG" id="psl:Psta_2941"/>
<name>D2R8R5_PIRSD</name>
<feature type="compositionally biased region" description="Basic and acidic residues" evidence="1">
    <location>
        <begin position="205"/>
        <end position="215"/>
    </location>
</feature>
<feature type="compositionally biased region" description="Low complexity" evidence="1">
    <location>
        <begin position="165"/>
        <end position="176"/>
    </location>
</feature>
<protein>
    <submittedName>
        <fullName evidence="2">Uncharacterized protein</fullName>
    </submittedName>
</protein>
<evidence type="ECO:0000313" key="3">
    <source>
        <dbReference type="Proteomes" id="UP000001887"/>
    </source>
</evidence>
<sequence precursor="true">MIRTTLSFCALFGALLLVFKLMQESMSSPAAAPILSIESGPSTTSPASKKKYLPESTSPASVDPSTTESAASLSNHQLLGMSIPSPTSYRLETVCGNEMAVSRLGEMNTACGVDYALPQSRIISSRMQTVVFSDDITNQTLEQLSGDLKADPTLTLETDIESDVTAAPADATTPAEMTDEPAQGTVTDGPVTEGSEAAATDGEESADKTEEKVEGATELTPELLELRDRLRKCLAIYYYKPENVAIRSPWGAMHAMIAYGVDSELIVGNRRVNAIGWLNYNGVCNNQNLFHLSGGKLQAKIGPGVQGHAGQYLSMLAQSKVKTDFPMLVENQKLTVADLIEHEKLTCRPATELTFKLISLVHYLKSDEKWKSNDGQDWTIERLIQEELKQPIIGAACGGTHRLTGFSYAVRKREIRKEPFDGQWLRAQKFIQDYHKYAFYLQNPDGSFSTSWFVGRADNGPPSRRLETTGHITEWLSFSLSKEELTKPEMIKSVSYLTNLLTEHRDMNWSIGPLGHGLHALAIYDERVFGGKPGNRAEQLAAAMEVKTEATRKE</sequence>
<dbReference type="STRING" id="530564.Psta_2941"/>
<reference evidence="2 3" key="1">
    <citation type="journal article" date="2009" name="Stand. Genomic Sci.">
        <title>Complete genome sequence of Pirellula staleyi type strain (ATCC 27377).</title>
        <authorList>
            <person name="Clum A."/>
            <person name="Tindall B.J."/>
            <person name="Sikorski J."/>
            <person name="Ivanova N."/>
            <person name="Mavrommatis K."/>
            <person name="Lucas S."/>
            <person name="Glavina del Rio T."/>
            <person name="Nolan M."/>
            <person name="Chen F."/>
            <person name="Tice H."/>
            <person name="Pitluck S."/>
            <person name="Cheng J.F."/>
            <person name="Chertkov O."/>
            <person name="Brettin T."/>
            <person name="Han C."/>
            <person name="Detter J.C."/>
            <person name="Kuske C."/>
            <person name="Bruce D."/>
            <person name="Goodwin L."/>
            <person name="Ovchinikova G."/>
            <person name="Pati A."/>
            <person name="Mikhailova N."/>
            <person name="Chen A."/>
            <person name="Palaniappan K."/>
            <person name="Land M."/>
            <person name="Hauser L."/>
            <person name="Chang Y.J."/>
            <person name="Jeffries C.D."/>
            <person name="Chain P."/>
            <person name="Rohde M."/>
            <person name="Goker M."/>
            <person name="Bristow J."/>
            <person name="Eisen J.A."/>
            <person name="Markowitz V."/>
            <person name="Hugenholtz P."/>
            <person name="Kyrpides N.C."/>
            <person name="Klenk H.P."/>
            <person name="Lapidus A."/>
        </authorList>
    </citation>
    <scope>NUCLEOTIDE SEQUENCE [LARGE SCALE GENOMIC DNA]</scope>
    <source>
        <strain evidence="3">ATCC 27377 / DSM 6068 / ICPB 4128</strain>
    </source>
</reference>
<dbReference type="eggNOG" id="ENOG502ZB9K">
    <property type="taxonomic scope" value="Bacteria"/>
</dbReference>
<evidence type="ECO:0000256" key="1">
    <source>
        <dbReference type="SAM" id="MobiDB-lite"/>
    </source>
</evidence>
<dbReference type="HOGENOM" id="CLU_491631_0_0_0"/>